<organism evidence="1 2">
    <name type="scientific">Amycolatopsis nalaikhensis</name>
    <dbReference type="NCBI Taxonomy" id="715472"/>
    <lineage>
        <taxon>Bacteria</taxon>
        <taxon>Bacillati</taxon>
        <taxon>Actinomycetota</taxon>
        <taxon>Actinomycetes</taxon>
        <taxon>Pseudonocardiales</taxon>
        <taxon>Pseudonocardiaceae</taxon>
        <taxon>Amycolatopsis</taxon>
    </lineage>
</organism>
<protein>
    <recommendedName>
        <fullName evidence="3">Lipoprotein</fullName>
    </recommendedName>
</protein>
<dbReference type="EMBL" id="CP127173">
    <property type="protein sequence ID" value="WIV53503.1"/>
    <property type="molecule type" value="Genomic_DNA"/>
</dbReference>
<dbReference type="PROSITE" id="PS51257">
    <property type="entry name" value="PROKAR_LIPOPROTEIN"/>
    <property type="match status" value="1"/>
</dbReference>
<proteinExistence type="predicted"/>
<evidence type="ECO:0000313" key="2">
    <source>
        <dbReference type="Proteomes" id="UP001227101"/>
    </source>
</evidence>
<dbReference type="Proteomes" id="UP001227101">
    <property type="component" value="Chromosome"/>
</dbReference>
<dbReference type="RefSeq" id="WP_285449934.1">
    <property type="nucleotide sequence ID" value="NZ_CP127173.1"/>
</dbReference>
<evidence type="ECO:0008006" key="3">
    <source>
        <dbReference type="Google" id="ProtNLM"/>
    </source>
</evidence>
<keyword evidence="2" id="KW-1185">Reference proteome</keyword>
<sequence length="250" mass="26112">MRMVGGVLTLFGAGLLLAACGIFESATGDAETDRQSTTLADAISYPRQPDAAGLARAALATTLGRSDSLSVLEARDLAHSAADDPFAHLVWRIHRAAGTGWDTTPAFDACYAVEFNYYGPTAVDRTTCPANAAPITPAPLPRRDIPPEYAPALEVLLGKLPTTPSDADVRTALATGLPAPRVDPETHLAAIPPETAFQVKGADVGVALFTSTGDCTMGHRLHGAVKVWSLNGRDQMQEKPCGPEAALATP</sequence>
<gene>
    <name evidence="1" type="ORF">QP939_31985</name>
</gene>
<accession>A0ABY8XAS3</accession>
<evidence type="ECO:0000313" key="1">
    <source>
        <dbReference type="EMBL" id="WIV53503.1"/>
    </source>
</evidence>
<name>A0ABY8XAS3_9PSEU</name>
<reference evidence="1 2" key="1">
    <citation type="submission" date="2023-06" db="EMBL/GenBank/DDBJ databases">
        <authorList>
            <person name="Oyuntsetseg B."/>
            <person name="Kim S.B."/>
        </authorList>
    </citation>
    <scope>NUCLEOTIDE SEQUENCE [LARGE SCALE GENOMIC DNA]</scope>
    <source>
        <strain evidence="1 2">2-2</strain>
    </source>
</reference>